<evidence type="ECO:0000313" key="17">
    <source>
        <dbReference type="Proteomes" id="UP001634007"/>
    </source>
</evidence>
<dbReference type="InterPro" id="IPR001245">
    <property type="entry name" value="Ser-Thr/Tyr_kinase_cat_dom"/>
</dbReference>
<evidence type="ECO:0000256" key="10">
    <source>
        <dbReference type="ARBA" id="ARBA00022989"/>
    </source>
</evidence>
<dbReference type="InterPro" id="IPR011009">
    <property type="entry name" value="Kinase-like_dom_sf"/>
</dbReference>
<dbReference type="PROSITE" id="PS01187">
    <property type="entry name" value="EGF_CA"/>
    <property type="match status" value="1"/>
</dbReference>
<keyword evidence="13" id="KW-0325">Glycoprotein</keyword>
<evidence type="ECO:0000256" key="5">
    <source>
        <dbReference type="ARBA" id="ARBA00022692"/>
    </source>
</evidence>
<keyword evidence="6 14" id="KW-0732">Signal</keyword>
<evidence type="ECO:0000256" key="13">
    <source>
        <dbReference type="ARBA" id="ARBA00023180"/>
    </source>
</evidence>
<keyword evidence="2" id="KW-0723">Serine/threonine-protein kinase</keyword>
<evidence type="ECO:0000256" key="4">
    <source>
        <dbReference type="ARBA" id="ARBA00022679"/>
    </source>
</evidence>
<dbReference type="InterPro" id="IPR045274">
    <property type="entry name" value="WAK-like"/>
</dbReference>
<evidence type="ECO:0000256" key="11">
    <source>
        <dbReference type="ARBA" id="ARBA00023136"/>
    </source>
</evidence>
<proteinExistence type="predicted"/>
<keyword evidence="3" id="KW-0597">Phosphoprotein</keyword>
<sequence>MKVVQQLLLLAVVWWLRQGGAPIVAGHCAHRCGRVSIPYPFGLERQCARSKEFLLNCTTTDGSGDQLWLGNTPIRKISFGDSTMVISIPELHDCYNETGRVNRSDYLSIDLSSYPQYRFSATRNALTVLGCDTYALTNVPKADVYDFSRGGCISYCSEYVDLAKETTCSGIGCCQASIPKGLKKLRIRIDSFNNHKNVSSFSPCGVAFVGDKESFNLSSRRLPTLNDLGKRADLVLDWMIGWDVTCQRARYQSSYGCGNNTDCRDFADAPGYRCFCQHGYEGNPYNLSRGGCQDINECEDPQKYPCRGKCENLPGSYRCDSDGDNRRDIALASKIRKINFKRNRGKFFKSQGVQIFTEAELAKATNNYDESKKLGEGSFGSVYKGRVAVGKSGSDSVNRGRTTMDIEVAVKKPKDMHKPLMKKEFQDELLTVMQTNHKNMVKLYGICLETRIPLLVYEYILNDTHLNTLFKHIHLEVSTFLRSWENRLKIATEATLALKEMHSNETIHGNIKSANILIDQNYSVKISDFGISVLKSLQHSHIVATEIEGTLDYIDPEYLTTGKLTIKSDVYNFGAVLMELLTGKKPTSFVANKSEESISIIPHFISSVNDGTLFNVINFKAVGEDEIKQVEVVAKIAAKCLDQSSRKRPTMSEVAQQLPPINQSLMVPVDNAEPKFEEARNCPEPKFEEARICPTVKISVTDCLSCLGLD</sequence>
<keyword evidence="12" id="KW-1015">Disulfide bond</keyword>
<accession>A0ABD3KN95</accession>
<evidence type="ECO:0000256" key="6">
    <source>
        <dbReference type="ARBA" id="ARBA00022729"/>
    </source>
</evidence>
<dbReference type="PROSITE" id="PS50011">
    <property type="entry name" value="PROTEIN_KINASE_DOM"/>
    <property type="match status" value="1"/>
</dbReference>
<dbReference type="PANTHER" id="PTHR27005:SF315">
    <property type="entry name" value="PROTEIN KINASE DOMAIN-CONTAINING PROTEIN"/>
    <property type="match status" value="1"/>
</dbReference>
<organism evidence="16 17">
    <name type="scientific">Eucalyptus globulus</name>
    <name type="common">Tasmanian blue gum</name>
    <dbReference type="NCBI Taxonomy" id="34317"/>
    <lineage>
        <taxon>Eukaryota</taxon>
        <taxon>Viridiplantae</taxon>
        <taxon>Streptophyta</taxon>
        <taxon>Embryophyta</taxon>
        <taxon>Tracheophyta</taxon>
        <taxon>Spermatophyta</taxon>
        <taxon>Magnoliopsida</taxon>
        <taxon>eudicotyledons</taxon>
        <taxon>Gunneridae</taxon>
        <taxon>Pentapetalae</taxon>
        <taxon>rosids</taxon>
        <taxon>malvids</taxon>
        <taxon>Myrtales</taxon>
        <taxon>Myrtaceae</taxon>
        <taxon>Myrtoideae</taxon>
        <taxon>Eucalypteae</taxon>
        <taxon>Eucalyptus</taxon>
    </lineage>
</organism>
<protein>
    <recommendedName>
        <fullName evidence="15">Protein kinase domain-containing protein</fullName>
    </recommendedName>
</protein>
<dbReference type="GO" id="GO:0004674">
    <property type="term" value="F:protein serine/threonine kinase activity"/>
    <property type="evidence" value="ECO:0007669"/>
    <property type="project" value="UniProtKB-KW"/>
</dbReference>
<comment type="subcellular location">
    <subcellularLocation>
        <location evidence="1">Membrane</location>
        <topology evidence="1">Single-pass type I membrane protein</topology>
    </subcellularLocation>
</comment>
<keyword evidence="4" id="KW-0808">Transferase</keyword>
<keyword evidence="9" id="KW-0067">ATP-binding</keyword>
<feature type="signal peptide" evidence="14">
    <location>
        <begin position="1"/>
        <end position="21"/>
    </location>
</feature>
<dbReference type="InterPro" id="IPR013695">
    <property type="entry name" value="WAK"/>
</dbReference>
<dbReference type="InterPro" id="IPR025287">
    <property type="entry name" value="WAK_GUB"/>
</dbReference>
<feature type="domain" description="Protein kinase" evidence="15">
    <location>
        <begin position="368"/>
        <end position="661"/>
    </location>
</feature>
<dbReference type="Proteomes" id="UP001634007">
    <property type="component" value="Unassembled WGS sequence"/>
</dbReference>
<dbReference type="GO" id="GO:0005524">
    <property type="term" value="F:ATP binding"/>
    <property type="evidence" value="ECO:0007669"/>
    <property type="project" value="UniProtKB-KW"/>
</dbReference>
<gene>
    <name evidence="16" type="ORF">ACJRO7_016879</name>
</gene>
<evidence type="ECO:0000256" key="9">
    <source>
        <dbReference type="ARBA" id="ARBA00022840"/>
    </source>
</evidence>
<evidence type="ECO:0000259" key="15">
    <source>
        <dbReference type="PROSITE" id="PS50011"/>
    </source>
</evidence>
<dbReference type="PANTHER" id="PTHR27005">
    <property type="entry name" value="WALL-ASSOCIATED RECEPTOR KINASE-LIKE 21"/>
    <property type="match status" value="1"/>
</dbReference>
<evidence type="ECO:0000256" key="3">
    <source>
        <dbReference type="ARBA" id="ARBA00022553"/>
    </source>
</evidence>
<dbReference type="Gene3D" id="2.10.25.10">
    <property type="entry name" value="Laminin"/>
    <property type="match status" value="1"/>
</dbReference>
<evidence type="ECO:0000256" key="2">
    <source>
        <dbReference type="ARBA" id="ARBA00022527"/>
    </source>
</evidence>
<dbReference type="Pfam" id="PF13947">
    <property type="entry name" value="GUB_WAK_bind"/>
    <property type="match status" value="1"/>
</dbReference>
<reference evidence="16 17" key="1">
    <citation type="submission" date="2024-11" db="EMBL/GenBank/DDBJ databases">
        <title>Chromosome-level genome assembly of Eucalyptus globulus Labill. provides insights into its genome evolution.</title>
        <authorList>
            <person name="Li X."/>
        </authorList>
    </citation>
    <scope>NUCLEOTIDE SEQUENCE [LARGE SCALE GENOMIC DNA]</scope>
    <source>
        <strain evidence="16">CL2024</strain>
        <tissue evidence="16">Fresh tender leaves</tissue>
    </source>
</reference>
<dbReference type="AlphaFoldDB" id="A0ABD3KN95"/>
<evidence type="ECO:0000256" key="14">
    <source>
        <dbReference type="SAM" id="SignalP"/>
    </source>
</evidence>
<dbReference type="CDD" id="cd00054">
    <property type="entry name" value="EGF_CA"/>
    <property type="match status" value="1"/>
</dbReference>
<feature type="chain" id="PRO_5044851122" description="Protein kinase domain-containing protein" evidence="14">
    <location>
        <begin position="22"/>
        <end position="710"/>
    </location>
</feature>
<keyword evidence="5" id="KW-0812">Transmembrane</keyword>
<dbReference type="SUPFAM" id="SSF56112">
    <property type="entry name" value="Protein kinase-like (PK-like)"/>
    <property type="match status" value="1"/>
</dbReference>
<evidence type="ECO:0000256" key="8">
    <source>
        <dbReference type="ARBA" id="ARBA00022777"/>
    </source>
</evidence>
<keyword evidence="7" id="KW-0547">Nucleotide-binding</keyword>
<dbReference type="Gene3D" id="3.30.200.20">
    <property type="entry name" value="Phosphorylase Kinase, domain 1"/>
    <property type="match status" value="1"/>
</dbReference>
<keyword evidence="11" id="KW-0472">Membrane</keyword>
<dbReference type="GO" id="GO:0016020">
    <property type="term" value="C:membrane"/>
    <property type="evidence" value="ECO:0007669"/>
    <property type="project" value="UniProtKB-SubCell"/>
</dbReference>
<evidence type="ECO:0000256" key="1">
    <source>
        <dbReference type="ARBA" id="ARBA00004479"/>
    </source>
</evidence>
<keyword evidence="17" id="KW-1185">Reference proteome</keyword>
<dbReference type="CDD" id="cd00053">
    <property type="entry name" value="EGF"/>
    <property type="match status" value="1"/>
</dbReference>
<dbReference type="InterPro" id="IPR000719">
    <property type="entry name" value="Prot_kinase_dom"/>
</dbReference>
<dbReference type="EMBL" id="JBJKBG010000004">
    <property type="protein sequence ID" value="KAL3741316.1"/>
    <property type="molecule type" value="Genomic_DNA"/>
</dbReference>
<name>A0ABD3KN95_EUCGL</name>
<keyword evidence="10" id="KW-1133">Transmembrane helix</keyword>
<keyword evidence="8" id="KW-0418">Kinase</keyword>
<dbReference type="InterPro" id="IPR018097">
    <property type="entry name" value="EGF_Ca-bd_CS"/>
</dbReference>
<dbReference type="Pfam" id="PF07714">
    <property type="entry name" value="PK_Tyr_Ser-Thr"/>
    <property type="match status" value="1"/>
</dbReference>
<dbReference type="Pfam" id="PF08488">
    <property type="entry name" value="WAK"/>
    <property type="match status" value="1"/>
</dbReference>
<dbReference type="Gene3D" id="1.10.510.10">
    <property type="entry name" value="Transferase(Phosphotransferase) domain 1"/>
    <property type="match status" value="1"/>
</dbReference>
<evidence type="ECO:0000256" key="12">
    <source>
        <dbReference type="ARBA" id="ARBA00023157"/>
    </source>
</evidence>
<evidence type="ECO:0000256" key="7">
    <source>
        <dbReference type="ARBA" id="ARBA00022741"/>
    </source>
</evidence>
<evidence type="ECO:0000313" key="16">
    <source>
        <dbReference type="EMBL" id="KAL3741316.1"/>
    </source>
</evidence>
<comment type="caution">
    <text evidence="16">The sequence shown here is derived from an EMBL/GenBank/DDBJ whole genome shotgun (WGS) entry which is preliminary data.</text>
</comment>